<dbReference type="PANTHER" id="PTHR12110">
    <property type="entry name" value="HYDROXYPYRUVATE ISOMERASE"/>
    <property type="match status" value="1"/>
</dbReference>
<sequence>MSLAYMLEPGSTVRGMFDFADRIGIDGIDFCQFKIEETPAHELKRMCDDYGIAAVCHTVFNDVCAPGMTRSKWLDNAKRIIENAAVLDAGKVMFPTSGKVGVARTETRKLWQDVLADAMEFGKGYGITVSIESYVVDVEWSPFVTSEDLLATVQALPGLKVTFDSGNHFIVEDVVAAYRKLAPYIVHVHFKDWEIFNAPEEKSLLMSDGKYYRMVPLGQGKVDNAACLRTMLEDKAQLYFDLEYSGMKAAPQGIAESWAHLKEICLEN</sequence>
<dbReference type="PANTHER" id="PTHR12110:SF53">
    <property type="entry name" value="BLR5974 PROTEIN"/>
    <property type="match status" value="1"/>
</dbReference>
<dbReference type="AlphaFoldDB" id="A0A645AWN0"/>
<name>A0A645AWN0_9ZZZZ</name>
<dbReference type="InterPro" id="IPR036237">
    <property type="entry name" value="Xyl_isomerase-like_sf"/>
</dbReference>
<dbReference type="Pfam" id="PF01261">
    <property type="entry name" value="AP_endonuc_2"/>
    <property type="match status" value="1"/>
</dbReference>
<protein>
    <recommendedName>
        <fullName evidence="1">Xylose isomerase-like TIM barrel domain-containing protein</fullName>
    </recommendedName>
</protein>
<proteinExistence type="predicted"/>
<accession>A0A645AWN0</accession>
<dbReference type="SUPFAM" id="SSF51658">
    <property type="entry name" value="Xylose isomerase-like"/>
    <property type="match status" value="1"/>
</dbReference>
<feature type="domain" description="Xylose isomerase-like TIM barrel" evidence="1">
    <location>
        <begin position="17"/>
        <end position="263"/>
    </location>
</feature>
<dbReference type="InterPro" id="IPR013022">
    <property type="entry name" value="Xyl_isomerase-like_TIM-brl"/>
</dbReference>
<comment type="caution">
    <text evidence="2">The sequence shown here is derived from an EMBL/GenBank/DDBJ whole genome shotgun (WGS) entry which is preliminary data.</text>
</comment>
<gene>
    <name evidence="2" type="ORF">SDC9_104382</name>
</gene>
<evidence type="ECO:0000313" key="2">
    <source>
        <dbReference type="EMBL" id="MPM57560.1"/>
    </source>
</evidence>
<dbReference type="Gene3D" id="3.20.20.150">
    <property type="entry name" value="Divalent-metal-dependent TIM barrel enzymes"/>
    <property type="match status" value="1"/>
</dbReference>
<organism evidence="2">
    <name type="scientific">bioreactor metagenome</name>
    <dbReference type="NCBI Taxonomy" id="1076179"/>
    <lineage>
        <taxon>unclassified sequences</taxon>
        <taxon>metagenomes</taxon>
        <taxon>ecological metagenomes</taxon>
    </lineage>
</organism>
<reference evidence="2" key="1">
    <citation type="submission" date="2019-08" db="EMBL/GenBank/DDBJ databases">
        <authorList>
            <person name="Kucharzyk K."/>
            <person name="Murdoch R.W."/>
            <person name="Higgins S."/>
            <person name="Loffler F."/>
        </authorList>
    </citation>
    <scope>NUCLEOTIDE SEQUENCE</scope>
</reference>
<dbReference type="InterPro" id="IPR050312">
    <property type="entry name" value="IolE/XylAMocC-like"/>
</dbReference>
<evidence type="ECO:0000259" key="1">
    <source>
        <dbReference type="Pfam" id="PF01261"/>
    </source>
</evidence>
<dbReference type="EMBL" id="VSSQ01016334">
    <property type="protein sequence ID" value="MPM57560.1"/>
    <property type="molecule type" value="Genomic_DNA"/>
</dbReference>